<dbReference type="PANTHER" id="PTHR44688:SF16">
    <property type="entry name" value="DNA-BINDING TRANSCRIPTIONAL ACTIVATOR DEVR_DOSR"/>
    <property type="match status" value="1"/>
</dbReference>
<protein>
    <recommendedName>
        <fullName evidence="5">HTH luxR-type domain-containing protein</fullName>
    </recommendedName>
</protein>
<evidence type="ECO:0000256" key="1">
    <source>
        <dbReference type="ARBA" id="ARBA00023015"/>
    </source>
</evidence>
<dbReference type="GO" id="GO:0003677">
    <property type="term" value="F:DNA binding"/>
    <property type="evidence" value="ECO:0007669"/>
    <property type="project" value="UniProtKB-KW"/>
</dbReference>
<evidence type="ECO:0000256" key="2">
    <source>
        <dbReference type="ARBA" id="ARBA00023125"/>
    </source>
</evidence>
<proteinExistence type="predicted"/>
<evidence type="ECO:0000256" key="4">
    <source>
        <dbReference type="SAM" id="MobiDB-lite"/>
    </source>
</evidence>
<comment type="caution">
    <text evidence="6">The sequence shown here is derived from an EMBL/GenBank/DDBJ whole genome shotgun (WGS) entry which is preliminary data.</text>
</comment>
<feature type="domain" description="HTH luxR-type" evidence="5">
    <location>
        <begin position="63"/>
        <end position="129"/>
    </location>
</feature>
<accession>A0A150RN99</accession>
<dbReference type="SMART" id="SM00421">
    <property type="entry name" value="HTH_LUXR"/>
    <property type="match status" value="1"/>
</dbReference>
<dbReference type="SUPFAM" id="SSF46894">
    <property type="entry name" value="C-terminal effector domain of the bipartite response regulators"/>
    <property type="match status" value="1"/>
</dbReference>
<feature type="region of interest" description="Disordered" evidence="4">
    <location>
        <begin position="53"/>
        <end position="72"/>
    </location>
</feature>
<dbReference type="GO" id="GO:0006355">
    <property type="term" value="P:regulation of DNA-templated transcription"/>
    <property type="evidence" value="ECO:0007669"/>
    <property type="project" value="InterPro"/>
</dbReference>
<dbReference type="CDD" id="cd06170">
    <property type="entry name" value="LuxR_C_like"/>
    <property type="match status" value="1"/>
</dbReference>
<keyword evidence="3" id="KW-0804">Transcription</keyword>
<dbReference type="InterPro" id="IPR000792">
    <property type="entry name" value="Tscrpt_reg_LuxR_C"/>
</dbReference>
<reference evidence="6 7" key="1">
    <citation type="submission" date="2014-02" db="EMBL/GenBank/DDBJ databases">
        <title>The small core and large imbalanced accessory genome model reveals a collaborative survival strategy of Sorangium cellulosum strains in nature.</title>
        <authorList>
            <person name="Han K."/>
            <person name="Peng R."/>
            <person name="Blom J."/>
            <person name="Li Y.-Z."/>
        </authorList>
    </citation>
    <scope>NUCLEOTIDE SEQUENCE [LARGE SCALE GENOMIC DNA]</scope>
    <source>
        <strain evidence="6 7">So0149</strain>
    </source>
</reference>
<evidence type="ECO:0000313" key="7">
    <source>
        <dbReference type="Proteomes" id="UP000075515"/>
    </source>
</evidence>
<dbReference type="Pfam" id="PF00196">
    <property type="entry name" value="GerE"/>
    <property type="match status" value="1"/>
</dbReference>
<sequence>MVSVGPGTHDRVVRAAPGDRPYGARERTGMSSMRPNRTFPASPRCDLRARSAKRRAPLRALTDPPANPTLTPRQREVVELLVWTDLSYKQIADRLARSEGTVRTHTERIYRAFGVHSRLELIVAHRSLQGARSDAT</sequence>
<keyword evidence="1" id="KW-0805">Transcription regulation</keyword>
<dbReference type="InterPro" id="IPR016032">
    <property type="entry name" value="Sig_transdc_resp-reg_C-effctor"/>
</dbReference>
<gene>
    <name evidence="6" type="ORF">BE18_03555</name>
</gene>
<evidence type="ECO:0000313" key="6">
    <source>
        <dbReference type="EMBL" id="KYF81198.1"/>
    </source>
</evidence>
<dbReference type="Gene3D" id="1.10.10.10">
    <property type="entry name" value="Winged helix-like DNA-binding domain superfamily/Winged helix DNA-binding domain"/>
    <property type="match status" value="1"/>
</dbReference>
<dbReference type="PANTHER" id="PTHR44688">
    <property type="entry name" value="DNA-BINDING TRANSCRIPTIONAL ACTIVATOR DEVR_DOSR"/>
    <property type="match status" value="1"/>
</dbReference>
<dbReference type="AlphaFoldDB" id="A0A150RN99"/>
<organism evidence="6 7">
    <name type="scientific">Sorangium cellulosum</name>
    <name type="common">Polyangium cellulosum</name>
    <dbReference type="NCBI Taxonomy" id="56"/>
    <lineage>
        <taxon>Bacteria</taxon>
        <taxon>Pseudomonadati</taxon>
        <taxon>Myxococcota</taxon>
        <taxon>Polyangia</taxon>
        <taxon>Polyangiales</taxon>
        <taxon>Polyangiaceae</taxon>
        <taxon>Sorangium</taxon>
    </lineage>
</organism>
<dbReference type="EMBL" id="JEMC01003455">
    <property type="protein sequence ID" value="KYF81198.1"/>
    <property type="molecule type" value="Genomic_DNA"/>
</dbReference>
<dbReference type="InterPro" id="IPR036388">
    <property type="entry name" value="WH-like_DNA-bd_sf"/>
</dbReference>
<dbReference type="PROSITE" id="PS50043">
    <property type="entry name" value="HTH_LUXR_2"/>
    <property type="match status" value="1"/>
</dbReference>
<evidence type="ECO:0000256" key="3">
    <source>
        <dbReference type="ARBA" id="ARBA00023163"/>
    </source>
</evidence>
<name>A0A150RN99_SORCE</name>
<keyword evidence="2" id="KW-0238">DNA-binding</keyword>
<evidence type="ECO:0000259" key="5">
    <source>
        <dbReference type="PROSITE" id="PS50043"/>
    </source>
</evidence>
<feature type="region of interest" description="Disordered" evidence="4">
    <location>
        <begin position="1"/>
        <end position="43"/>
    </location>
</feature>
<dbReference type="Proteomes" id="UP000075515">
    <property type="component" value="Unassembled WGS sequence"/>
</dbReference>